<dbReference type="Proteomes" id="UP001235840">
    <property type="component" value="Unassembled WGS sequence"/>
</dbReference>
<dbReference type="Pfam" id="PF00381">
    <property type="entry name" value="PTS-HPr"/>
    <property type="match status" value="1"/>
</dbReference>
<protein>
    <submittedName>
        <fullName evidence="2">Phosphotransferase system HPr-like phosphotransfer protein</fullName>
    </submittedName>
</protein>
<organism evidence="2 3">
    <name type="scientific">Caldalkalibacillus horti</name>
    <dbReference type="NCBI Taxonomy" id="77523"/>
    <lineage>
        <taxon>Bacteria</taxon>
        <taxon>Bacillati</taxon>
        <taxon>Bacillota</taxon>
        <taxon>Bacilli</taxon>
        <taxon>Bacillales</taxon>
        <taxon>Bacillaceae</taxon>
        <taxon>Caldalkalibacillus</taxon>
    </lineage>
</organism>
<keyword evidence="3" id="KW-1185">Reference proteome</keyword>
<dbReference type="SUPFAM" id="SSF55594">
    <property type="entry name" value="HPr-like"/>
    <property type="match status" value="1"/>
</dbReference>
<gene>
    <name evidence="2" type="ORF">J2S11_001077</name>
</gene>
<sequence>MLEVSFMIDPGRRLNYEQMRELVNGANCYQCSILAEGDSKEINMKSLMSLPLLFRFKGGIKIKAVGNDAEEAINHLKKII</sequence>
<dbReference type="InterPro" id="IPR035895">
    <property type="entry name" value="HPr-like_sf"/>
</dbReference>
<feature type="domain" description="HPr" evidence="1">
    <location>
        <begin position="21"/>
        <end position="80"/>
    </location>
</feature>
<reference evidence="2 3" key="1">
    <citation type="submission" date="2023-07" db="EMBL/GenBank/DDBJ databases">
        <title>Genomic Encyclopedia of Type Strains, Phase IV (KMG-IV): sequencing the most valuable type-strain genomes for metagenomic binning, comparative biology and taxonomic classification.</title>
        <authorList>
            <person name="Goeker M."/>
        </authorList>
    </citation>
    <scope>NUCLEOTIDE SEQUENCE [LARGE SCALE GENOMIC DNA]</scope>
    <source>
        <strain evidence="2 3">DSM 12751</strain>
    </source>
</reference>
<dbReference type="InterPro" id="IPR000032">
    <property type="entry name" value="HPr-like"/>
</dbReference>
<name>A0ABT9VW26_9BACI</name>
<dbReference type="Gene3D" id="3.30.1340.10">
    <property type="entry name" value="HPr-like"/>
    <property type="match status" value="1"/>
</dbReference>
<evidence type="ECO:0000313" key="3">
    <source>
        <dbReference type="Proteomes" id="UP001235840"/>
    </source>
</evidence>
<proteinExistence type="predicted"/>
<comment type="caution">
    <text evidence="2">The sequence shown here is derived from an EMBL/GenBank/DDBJ whole genome shotgun (WGS) entry which is preliminary data.</text>
</comment>
<dbReference type="RefSeq" id="WP_307391911.1">
    <property type="nucleotide sequence ID" value="NZ_BAAADK010000045.1"/>
</dbReference>
<dbReference type="EMBL" id="JAUSTY010000004">
    <property type="protein sequence ID" value="MDQ0165177.1"/>
    <property type="molecule type" value="Genomic_DNA"/>
</dbReference>
<evidence type="ECO:0000259" key="1">
    <source>
        <dbReference type="Pfam" id="PF00381"/>
    </source>
</evidence>
<accession>A0ABT9VW26</accession>
<evidence type="ECO:0000313" key="2">
    <source>
        <dbReference type="EMBL" id="MDQ0165177.1"/>
    </source>
</evidence>